<dbReference type="Pfam" id="PF03869">
    <property type="entry name" value="Arc"/>
    <property type="match status" value="1"/>
</dbReference>
<dbReference type="InterPro" id="IPR005569">
    <property type="entry name" value="Arc_DNA-bd_dom"/>
</dbReference>
<dbReference type="Gene3D" id="1.10.1220.10">
    <property type="entry name" value="Met repressor-like"/>
    <property type="match status" value="1"/>
</dbReference>
<sequence length="50" mass="6020">MENTKPKFTRIVLRLPEDILQELKRLSEEEKRSTNSQILYMLEKSLINSR</sequence>
<feature type="domain" description="Arc-like DNA binding" evidence="1">
    <location>
        <begin position="4"/>
        <end position="46"/>
    </location>
</feature>
<dbReference type="EMBL" id="JACANG010000121">
    <property type="protein sequence ID" value="MDM1720202.1"/>
    <property type="molecule type" value="Genomic_DNA"/>
</dbReference>
<comment type="caution">
    <text evidence="2">The sequence shown here is derived from an EMBL/GenBank/DDBJ whole genome shotgun (WGS) entry which is preliminary data.</text>
</comment>
<dbReference type="SUPFAM" id="SSF47598">
    <property type="entry name" value="Ribbon-helix-helix"/>
    <property type="match status" value="1"/>
</dbReference>
<accession>A0AB35M3K4</accession>
<dbReference type="GO" id="GO:0003677">
    <property type="term" value="F:DNA binding"/>
    <property type="evidence" value="ECO:0007669"/>
    <property type="project" value="UniProtKB-KW"/>
</dbReference>
<name>A0AB35M3K4_9GAMM</name>
<dbReference type="GO" id="GO:0006355">
    <property type="term" value="P:regulation of DNA-templated transcription"/>
    <property type="evidence" value="ECO:0007669"/>
    <property type="project" value="InterPro"/>
</dbReference>
<reference evidence="2" key="2">
    <citation type="journal article" date="2022" name="Sci. Total Environ.">
        <title>Prevalence, transmission, and molecular epidemiology of tet(X)-positive bacteria among humans, animals, and environmental niches in China: An epidemiological, and genomic-based study.</title>
        <authorList>
            <person name="Dong N."/>
            <person name="Zeng Y."/>
            <person name="Cai C."/>
            <person name="Sun C."/>
            <person name="Lu J."/>
            <person name="Liu C."/>
            <person name="Zhou H."/>
            <person name="Sun Q."/>
            <person name="Shu L."/>
            <person name="Wang H."/>
            <person name="Wang Y."/>
            <person name="Wang S."/>
            <person name="Wu C."/>
            <person name="Chan E.W."/>
            <person name="Chen G."/>
            <person name="Shen Z."/>
            <person name="Chen S."/>
            <person name="Zhang R."/>
        </authorList>
    </citation>
    <scope>NUCLEOTIDE SEQUENCE</scope>
    <source>
        <strain evidence="2">DF49-4</strain>
    </source>
</reference>
<protein>
    <submittedName>
        <fullName evidence="2">Arc family DNA-binding protein</fullName>
    </submittedName>
</protein>
<gene>
    <name evidence="2" type="ORF">HX110_14120</name>
</gene>
<dbReference type="InterPro" id="IPR010985">
    <property type="entry name" value="Ribbon_hlx_hlx"/>
</dbReference>
<dbReference type="AlphaFoldDB" id="A0AB35M3K4"/>
<evidence type="ECO:0000259" key="1">
    <source>
        <dbReference type="Pfam" id="PF03869"/>
    </source>
</evidence>
<organism evidence="2 3">
    <name type="scientific">Acinetobacter towneri</name>
    <dbReference type="NCBI Taxonomy" id="202956"/>
    <lineage>
        <taxon>Bacteria</taxon>
        <taxon>Pseudomonadati</taxon>
        <taxon>Pseudomonadota</taxon>
        <taxon>Gammaproteobacteria</taxon>
        <taxon>Moraxellales</taxon>
        <taxon>Moraxellaceae</taxon>
        <taxon>Acinetobacter</taxon>
    </lineage>
</organism>
<keyword evidence="2" id="KW-0238">DNA-binding</keyword>
<dbReference type="InterPro" id="IPR013321">
    <property type="entry name" value="Arc_rbn_hlx_hlx"/>
</dbReference>
<proteinExistence type="predicted"/>
<reference evidence="2" key="1">
    <citation type="submission" date="2020-06" db="EMBL/GenBank/DDBJ databases">
        <authorList>
            <person name="Dong N."/>
        </authorList>
    </citation>
    <scope>NUCLEOTIDE SEQUENCE</scope>
    <source>
        <strain evidence="2">DF49-4</strain>
    </source>
</reference>
<dbReference type="Proteomes" id="UP001174419">
    <property type="component" value="Unassembled WGS sequence"/>
</dbReference>
<evidence type="ECO:0000313" key="2">
    <source>
        <dbReference type="EMBL" id="MDM1720202.1"/>
    </source>
</evidence>
<evidence type="ECO:0000313" key="3">
    <source>
        <dbReference type="Proteomes" id="UP001174419"/>
    </source>
</evidence>